<comment type="caution">
    <text evidence="1">The sequence shown here is derived from an EMBL/GenBank/DDBJ whole genome shotgun (WGS) entry which is preliminary data.</text>
</comment>
<evidence type="ECO:0008006" key="3">
    <source>
        <dbReference type="Google" id="ProtNLM"/>
    </source>
</evidence>
<dbReference type="OrthoDB" id="5496093at2"/>
<dbReference type="Proteomes" id="UP000245535">
    <property type="component" value="Unassembled WGS sequence"/>
</dbReference>
<keyword evidence="2" id="KW-1185">Reference proteome</keyword>
<dbReference type="EMBL" id="QGDO01000001">
    <property type="protein sequence ID" value="PWJ43920.1"/>
    <property type="molecule type" value="Genomic_DNA"/>
</dbReference>
<dbReference type="RefSeq" id="WP_109615446.1">
    <property type="nucleotide sequence ID" value="NZ_QGDO01000001.1"/>
</dbReference>
<evidence type="ECO:0000313" key="2">
    <source>
        <dbReference type="Proteomes" id="UP000245535"/>
    </source>
</evidence>
<dbReference type="AlphaFoldDB" id="A0A315ZFJ6"/>
<proteinExistence type="predicted"/>
<reference evidence="1 2" key="1">
    <citation type="submission" date="2018-03" db="EMBL/GenBank/DDBJ databases">
        <title>Genomic Encyclopedia of Archaeal and Bacterial Type Strains, Phase II (KMG-II): from individual species to whole genera.</title>
        <authorList>
            <person name="Goeker M."/>
        </authorList>
    </citation>
    <scope>NUCLEOTIDE SEQUENCE [LARGE SCALE GENOMIC DNA]</scope>
    <source>
        <strain evidence="1 2">DSM 28229</strain>
    </source>
</reference>
<organism evidence="1 2">
    <name type="scientific">Sediminitomix flava</name>
    <dbReference type="NCBI Taxonomy" id="379075"/>
    <lineage>
        <taxon>Bacteria</taxon>
        <taxon>Pseudomonadati</taxon>
        <taxon>Bacteroidota</taxon>
        <taxon>Cytophagia</taxon>
        <taxon>Cytophagales</taxon>
        <taxon>Flammeovirgaceae</taxon>
        <taxon>Sediminitomix</taxon>
    </lineage>
</organism>
<accession>A0A315ZFJ6</accession>
<name>A0A315ZFJ6_SEDFL</name>
<evidence type="ECO:0000313" key="1">
    <source>
        <dbReference type="EMBL" id="PWJ43920.1"/>
    </source>
</evidence>
<protein>
    <recommendedName>
        <fullName evidence="3">Septum formation inhibitor Maf</fullName>
    </recommendedName>
</protein>
<gene>
    <name evidence="1" type="ORF">BC781_101270</name>
</gene>
<sequence length="347" mass="40380">MSVKVLTPFILVFLWACSQQSSEHVKQEPILEPSTSFNTYWYNSKAEITSYHLEQPRYGEYRSGNAVLIFVTEPFSKTRFVKLDQPDKKDGVSVLKCNLMKNFDTGIYPYSLMQSVFTPVTSYQIPASLKLTLSNQEWCGQYFTSIMNQDDYLSYFSQSYFEGEELIKKKMPKYLLEDEVWNIIRINPDELPEGDQMVIPSMLTQQMRHKELKAEKATLSLFQNPQDSSLYTYRIVYHSINRELKIHFKSAFPHEIQSWEETFISGNGKNAQPMTAKATLNKRMMVDYWNKNRNEDAYLRGSEGLNIDKSQNIEFPSVLNGTLEQKTHQSNFIKFPDSQSSEKSPLK</sequence>